<name>E7RZ89_9BURK</name>
<evidence type="ECO:0000259" key="11">
    <source>
        <dbReference type="Pfam" id="PF08019"/>
    </source>
</evidence>
<feature type="region of interest" description="Disordered" evidence="8">
    <location>
        <begin position="494"/>
        <end position="516"/>
    </location>
</feature>
<feature type="transmembrane region" description="Helical" evidence="9">
    <location>
        <begin position="71"/>
        <end position="91"/>
    </location>
</feature>
<proteinExistence type="predicted"/>
<keyword evidence="13" id="KW-1185">Reference proteome</keyword>
<evidence type="ECO:0000256" key="9">
    <source>
        <dbReference type="SAM" id="Phobius"/>
    </source>
</evidence>
<dbReference type="SUPFAM" id="SSF53649">
    <property type="entry name" value="Alkaline phosphatase-like"/>
    <property type="match status" value="1"/>
</dbReference>
<dbReference type="Pfam" id="PF00884">
    <property type="entry name" value="Sulfatase"/>
    <property type="match status" value="1"/>
</dbReference>
<evidence type="ECO:0000256" key="6">
    <source>
        <dbReference type="ARBA" id="ARBA00022989"/>
    </source>
</evidence>
<dbReference type="STRING" id="887898.HMPREF0551_2003"/>
<dbReference type="NCBIfam" id="NF028537">
    <property type="entry name" value="P_eth_NH2_trans"/>
    <property type="match status" value="1"/>
</dbReference>
<feature type="compositionally biased region" description="Basic and acidic residues" evidence="8">
    <location>
        <begin position="504"/>
        <end position="516"/>
    </location>
</feature>
<dbReference type="EMBL" id="AEQP01000022">
    <property type="protein sequence ID" value="EFV93888.1"/>
    <property type="molecule type" value="Genomic_DNA"/>
</dbReference>
<evidence type="ECO:0000256" key="8">
    <source>
        <dbReference type="SAM" id="MobiDB-lite"/>
    </source>
</evidence>
<evidence type="ECO:0000259" key="10">
    <source>
        <dbReference type="Pfam" id="PF00884"/>
    </source>
</evidence>
<dbReference type="GO" id="GO:0005886">
    <property type="term" value="C:plasma membrane"/>
    <property type="evidence" value="ECO:0007669"/>
    <property type="project" value="UniProtKB-SubCell"/>
</dbReference>
<protein>
    <submittedName>
        <fullName evidence="12">Arylsulfatase</fullName>
        <ecNumber evidence="12">3.1.6.-</ecNumber>
    </submittedName>
</protein>
<evidence type="ECO:0000256" key="1">
    <source>
        <dbReference type="ARBA" id="ARBA00004429"/>
    </source>
</evidence>
<dbReference type="InterPro" id="IPR040423">
    <property type="entry name" value="PEA_transferase"/>
</dbReference>
<dbReference type="InterPro" id="IPR012549">
    <property type="entry name" value="EptA-like_N"/>
</dbReference>
<dbReference type="InterPro" id="IPR000917">
    <property type="entry name" value="Sulfatase_N"/>
</dbReference>
<sequence length="516" mass="58218">MYSLPVLLFFLLNGVFQLLAAPLLHKVVIPALLVIGAAISYQSLFFNIYFDKHMLTNVLITGWAESSRLMTPAYLGWIAGLGVVPALLYLMVKVDYRRWYKEIAQRAVLIVLSVLVIGGVARYFYQDYASFFRNNRDVTHLIVPTNLIVAGGSKLKTWHRARMPYMQLDLAVTQAKPDNHRHFVVLIVGETTRAQNWGLNGYARQTTPRLAKRGDEVINFHDVSSCGTSTAHSVPCMFSNMNRVGYNDARAARQDNLLDILQRAGVDISWLDNDTGCKGVCKNVAATVDLTALNLPEFCRNGECLDDILLPAFDEILNKESGKDTLVVLHTMGSHGPTYYERYTAEDRTFTPTCDTNEINKCSKEQLVNTYDNTIVYVDRFIDRVIGRLEKRDDLESAVLYVSDHGESLGENGVYLHGTPYGIATKEQTQVPMVMWFSKAFRQNEGVDFQCLADHARKNTYSHDHYFSTVFGMMDMALALSETYRQDMDILAPCRTPRPQVPGKDARADRHPAAQR</sequence>
<dbReference type="GO" id="GO:0009244">
    <property type="term" value="P:lipopolysaccharide core region biosynthetic process"/>
    <property type="evidence" value="ECO:0007669"/>
    <property type="project" value="TreeGrafter"/>
</dbReference>
<dbReference type="Proteomes" id="UP000011021">
    <property type="component" value="Unassembled WGS sequence"/>
</dbReference>
<evidence type="ECO:0000256" key="7">
    <source>
        <dbReference type="ARBA" id="ARBA00023136"/>
    </source>
</evidence>
<evidence type="ECO:0000313" key="13">
    <source>
        <dbReference type="Proteomes" id="UP000011021"/>
    </source>
</evidence>
<dbReference type="InterPro" id="IPR058130">
    <property type="entry name" value="PEA_transf_C"/>
</dbReference>
<keyword evidence="3" id="KW-0997">Cell inner membrane</keyword>
<evidence type="ECO:0000256" key="5">
    <source>
        <dbReference type="ARBA" id="ARBA00022692"/>
    </source>
</evidence>
<organism evidence="12 13">
    <name type="scientific">Lautropia mirabilis ATCC 51599</name>
    <dbReference type="NCBI Taxonomy" id="887898"/>
    <lineage>
        <taxon>Bacteria</taxon>
        <taxon>Pseudomonadati</taxon>
        <taxon>Pseudomonadota</taxon>
        <taxon>Betaproteobacteria</taxon>
        <taxon>Burkholderiales</taxon>
        <taxon>Burkholderiaceae</taxon>
        <taxon>Lautropia</taxon>
    </lineage>
</organism>
<evidence type="ECO:0000256" key="2">
    <source>
        <dbReference type="ARBA" id="ARBA00022475"/>
    </source>
</evidence>
<dbReference type="EC" id="3.1.6.-" evidence="12"/>
<dbReference type="RefSeq" id="WP_005674371.1">
    <property type="nucleotide sequence ID" value="NZ_CP146288.1"/>
</dbReference>
<gene>
    <name evidence="12" type="ORF">HMPREF0551_2003</name>
</gene>
<keyword evidence="4" id="KW-0808">Transferase</keyword>
<comment type="subcellular location">
    <subcellularLocation>
        <location evidence="1">Cell inner membrane</location>
        <topology evidence="1">Multi-pass membrane protein</topology>
    </subcellularLocation>
</comment>
<comment type="caution">
    <text evidence="12">The sequence shown here is derived from an EMBL/GenBank/DDBJ whole genome shotgun (WGS) entry which is preliminary data.</text>
</comment>
<dbReference type="PANTHER" id="PTHR30443">
    <property type="entry name" value="INNER MEMBRANE PROTEIN"/>
    <property type="match status" value="1"/>
</dbReference>
<evidence type="ECO:0000256" key="3">
    <source>
        <dbReference type="ARBA" id="ARBA00022519"/>
    </source>
</evidence>
<dbReference type="Pfam" id="PF08019">
    <property type="entry name" value="EptA_B_N"/>
    <property type="match status" value="1"/>
</dbReference>
<dbReference type="eggNOG" id="COG2194">
    <property type="taxonomic scope" value="Bacteria"/>
</dbReference>
<keyword evidence="6 9" id="KW-1133">Transmembrane helix</keyword>
<evidence type="ECO:0000313" key="12">
    <source>
        <dbReference type="EMBL" id="EFV93888.1"/>
    </source>
</evidence>
<dbReference type="Gene3D" id="3.40.720.10">
    <property type="entry name" value="Alkaline Phosphatase, subunit A"/>
    <property type="match status" value="1"/>
</dbReference>
<keyword evidence="12" id="KW-0378">Hydrolase</keyword>
<evidence type="ECO:0000256" key="4">
    <source>
        <dbReference type="ARBA" id="ARBA00022679"/>
    </source>
</evidence>
<feature type="domain" description="Phosphoethanolamine transferase N-terminal" evidence="11">
    <location>
        <begin position="8"/>
        <end position="156"/>
    </location>
</feature>
<feature type="transmembrane region" description="Helical" evidence="9">
    <location>
        <begin position="30"/>
        <end position="50"/>
    </location>
</feature>
<dbReference type="AlphaFoldDB" id="E7RZ89"/>
<dbReference type="CDD" id="cd16017">
    <property type="entry name" value="LptA"/>
    <property type="match status" value="1"/>
</dbReference>
<dbReference type="GO" id="GO:0016776">
    <property type="term" value="F:phosphotransferase activity, phosphate group as acceptor"/>
    <property type="evidence" value="ECO:0007669"/>
    <property type="project" value="TreeGrafter"/>
</dbReference>
<feature type="domain" description="Sulfatase N-terminal" evidence="10">
    <location>
        <begin position="183"/>
        <end position="475"/>
    </location>
</feature>
<dbReference type="GO" id="GO:0016787">
    <property type="term" value="F:hydrolase activity"/>
    <property type="evidence" value="ECO:0007669"/>
    <property type="project" value="UniProtKB-KW"/>
</dbReference>
<dbReference type="InterPro" id="IPR017850">
    <property type="entry name" value="Alkaline_phosphatase_core_sf"/>
</dbReference>
<keyword evidence="2" id="KW-1003">Cell membrane</keyword>
<feature type="transmembrane region" description="Helical" evidence="9">
    <location>
        <begin position="103"/>
        <end position="125"/>
    </location>
</feature>
<dbReference type="PANTHER" id="PTHR30443:SF0">
    <property type="entry name" value="PHOSPHOETHANOLAMINE TRANSFERASE EPTA"/>
    <property type="match status" value="1"/>
</dbReference>
<keyword evidence="5 9" id="KW-0812">Transmembrane</keyword>
<dbReference type="HOGENOM" id="CLU_018534_1_0_4"/>
<accession>E7RZ89</accession>
<keyword evidence="7 9" id="KW-0472">Membrane</keyword>
<reference evidence="12 13" key="1">
    <citation type="submission" date="2010-12" db="EMBL/GenBank/DDBJ databases">
        <authorList>
            <person name="Muzny D."/>
            <person name="Qin X."/>
            <person name="Deng J."/>
            <person name="Jiang H."/>
            <person name="Liu Y."/>
            <person name="Qu J."/>
            <person name="Song X.-Z."/>
            <person name="Zhang L."/>
            <person name="Thornton R."/>
            <person name="Coyle M."/>
            <person name="Francisco L."/>
            <person name="Jackson L."/>
            <person name="Javaid M."/>
            <person name="Korchina V."/>
            <person name="Kovar C."/>
            <person name="Mata R."/>
            <person name="Mathew T."/>
            <person name="Ngo R."/>
            <person name="Nguyen L."/>
            <person name="Nguyen N."/>
            <person name="Okwuonu G."/>
            <person name="Ongeri F."/>
            <person name="Pham C."/>
            <person name="Simmons D."/>
            <person name="Wilczek-Boney K."/>
            <person name="Hale W."/>
            <person name="Jakkamsetti A."/>
            <person name="Pham P."/>
            <person name="Ruth R."/>
            <person name="San Lucas F."/>
            <person name="Warren J."/>
            <person name="Zhang J."/>
            <person name="Zhao Z."/>
            <person name="Zhou C."/>
            <person name="Zhu D."/>
            <person name="Lee S."/>
            <person name="Bess C."/>
            <person name="Blankenburg K."/>
            <person name="Forbes L."/>
            <person name="Fu Q."/>
            <person name="Gubbala S."/>
            <person name="Hirani K."/>
            <person name="Jayaseelan J.C."/>
            <person name="Lara F."/>
            <person name="Munidasa M."/>
            <person name="Palculict T."/>
            <person name="Patil S."/>
            <person name="Pu L.-L."/>
            <person name="Saada N."/>
            <person name="Tang L."/>
            <person name="Weissenberger G."/>
            <person name="Zhu Y."/>
            <person name="Hemphill L."/>
            <person name="Shang Y."/>
            <person name="Youmans B."/>
            <person name="Ayvaz T."/>
            <person name="Ross M."/>
            <person name="Santibanez J."/>
            <person name="Aqrawi P."/>
            <person name="Gross S."/>
            <person name="Joshi V."/>
            <person name="Fowler G."/>
            <person name="Nazareth L."/>
            <person name="Reid J."/>
            <person name="Worley K."/>
            <person name="Petrosino J."/>
            <person name="Highlander S."/>
            <person name="Gibbs R."/>
        </authorList>
    </citation>
    <scope>NUCLEOTIDE SEQUENCE [LARGE SCALE GENOMIC DNA]</scope>
    <source>
        <strain evidence="12 13">ATCC 51599</strain>
    </source>
</reference>